<evidence type="ECO:0000313" key="2">
    <source>
        <dbReference type="EMBL" id="PQJ52571.1"/>
    </source>
</evidence>
<gene>
    <name evidence="2" type="ORF">BTO11_02175</name>
</gene>
<dbReference type="Gene3D" id="3.10.50.30">
    <property type="entry name" value="Transcription elongation factor, GreA/GreB, C-terminal domain"/>
    <property type="match status" value="1"/>
</dbReference>
<reference evidence="2 3" key="1">
    <citation type="submission" date="2016-12" db="EMBL/GenBank/DDBJ databases">
        <title>Diversity of luminous bacteria.</title>
        <authorList>
            <person name="Yoshizawa S."/>
            <person name="Kogure K."/>
        </authorList>
    </citation>
    <scope>NUCLEOTIDE SEQUENCE [LARGE SCALE GENOMIC DNA]</scope>
    <source>
        <strain evidence="2 3">SA4-48</strain>
    </source>
</reference>
<dbReference type="InterPro" id="IPR036953">
    <property type="entry name" value="GreA/GreB_C_sf"/>
</dbReference>
<keyword evidence="3" id="KW-1185">Reference proteome</keyword>
<comment type="caution">
    <text evidence="2">The sequence shown here is derived from an EMBL/GenBank/DDBJ whole genome shotgun (WGS) entry which is preliminary data.</text>
</comment>
<dbReference type="GO" id="GO:0003677">
    <property type="term" value="F:DNA binding"/>
    <property type="evidence" value="ECO:0007669"/>
    <property type="project" value="InterPro"/>
</dbReference>
<dbReference type="SUPFAM" id="SSF54534">
    <property type="entry name" value="FKBP-like"/>
    <property type="match status" value="1"/>
</dbReference>
<organism evidence="2 3">
    <name type="scientific">Psychrosphaera saromensis</name>
    <dbReference type="NCBI Taxonomy" id="716813"/>
    <lineage>
        <taxon>Bacteria</taxon>
        <taxon>Pseudomonadati</taxon>
        <taxon>Pseudomonadota</taxon>
        <taxon>Gammaproteobacteria</taxon>
        <taxon>Alteromonadales</taxon>
        <taxon>Pseudoalteromonadaceae</taxon>
        <taxon>Psychrosphaera</taxon>
    </lineage>
</organism>
<dbReference type="GO" id="GO:0032784">
    <property type="term" value="P:regulation of DNA-templated transcription elongation"/>
    <property type="evidence" value="ECO:0007669"/>
    <property type="project" value="InterPro"/>
</dbReference>
<protein>
    <recommendedName>
        <fullName evidence="1">Transcription elongation factor GreA/GreB C-terminal domain-containing protein</fullName>
    </recommendedName>
</protein>
<evidence type="ECO:0000313" key="3">
    <source>
        <dbReference type="Proteomes" id="UP000239007"/>
    </source>
</evidence>
<feature type="domain" description="Transcription elongation factor GreA/GreB C-terminal" evidence="1">
    <location>
        <begin position="55"/>
        <end position="125"/>
    </location>
</feature>
<dbReference type="InterPro" id="IPR001437">
    <property type="entry name" value="Tscrpt_elong_fac_GreA/B_C"/>
</dbReference>
<accession>A0A2S7UTG2</accession>
<sequence>MLIHIYRFCKALICPSNPRFYNSSYRILMNPITLCSLLDRLEFSNSQVSRLENRTRVGSTVGLKNLSTKEQFDLHIVEGEKNIPLIETVSYTSVLGCELLGLRFGEVAKIKTSAGVAKWQVISINNSH</sequence>
<dbReference type="Proteomes" id="UP000239007">
    <property type="component" value="Unassembled WGS sequence"/>
</dbReference>
<dbReference type="Pfam" id="PF01272">
    <property type="entry name" value="GreA_GreB"/>
    <property type="match status" value="1"/>
</dbReference>
<name>A0A2S7UTG2_9GAMM</name>
<dbReference type="EMBL" id="MSCH01000003">
    <property type="protein sequence ID" value="PQJ52571.1"/>
    <property type="molecule type" value="Genomic_DNA"/>
</dbReference>
<proteinExistence type="predicted"/>
<evidence type="ECO:0000259" key="1">
    <source>
        <dbReference type="Pfam" id="PF01272"/>
    </source>
</evidence>
<dbReference type="AlphaFoldDB" id="A0A2S7UTG2"/>